<dbReference type="OrthoDB" id="432953at2759"/>
<feature type="compositionally biased region" description="Basic residues" evidence="1">
    <location>
        <begin position="14"/>
        <end position="27"/>
    </location>
</feature>
<feature type="region of interest" description="Disordered" evidence="1">
    <location>
        <begin position="1"/>
        <end position="73"/>
    </location>
</feature>
<sequence length="142" mass="15354">MKGTKEQASYQRAGGHRRPLTLPRKSHQCVAGISGRNRNSDGGGIDGEAESDSAIGEKRDRERNGEQGRMKPIVKSEVKWKTSLDRGGDKNRSGYIKLRFAAEPRHLLDTIKGSLIPDANVNRHRVALGAPAAASASVVKEG</sequence>
<gene>
    <name evidence="2" type="ORF">EVAR_24659_1</name>
</gene>
<comment type="caution">
    <text evidence="2">The sequence shown here is derived from an EMBL/GenBank/DDBJ whole genome shotgun (WGS) entry which is preliminary data.</text>
</comment>
<evidence type="ECO:0000256" key="1">
    <source>
        <dbReference type="SAM" id="MobiDB-lite"/>
    </source>
</evidence>
<feature type="compositionally biased region" description="Basic and acidic residues" evidence="1">
    <location>
        <begin position="55"/>
        <end position="73"/>
    </location>
</feature>
<reference evidence="2 3" key="1">
    <citation type="journal article" date="2019" name="Commun. Biol.">
        <title>The bagworm genome reveals a unique fibroin gene that provides high tensile strength.</title>
        <authorList>
            <person name="Kono N."/>
            <person name="Nakamura H."/>
            <person name="Ohtoshi R."/>
            <person name="Tomita M."/>
            <person name="Numata K."/>
            <person name="Arakawa K."/>
        </authorList>
    </citation>
    <scope>NUCLEOTIDE SEQUENCE [LARGE SCALE GENOMIC DNA]</scope>
</reference>
<accession>A0A4C1V2Q1</accession>
<protein>
    <submittedName>
        <fullName evidence="2">Uncharacterized protein</fullName>
    </submittedName>
</protein>
<proteinExistence type="predicted"/>
<dbReference type="AlphaFoldDB" id="A0A4C1V2Q1"/>
<name>A0A4C1V2Q1_EUMVA</name>
<keyword evidence="3" id="KW-1185">Reference proteome</keyword>
<dbReference type="EMBL" id="BGZK01000260">
    <property type="protein sequence ID" value="GBP32495.1"/>
    <property type="molecule type" value="Genomic_DNA"/>
</dbReference>
<feature type="compositionally biased region" description="Polar residues" evidence="1">
    <location>
        <begin position="1"/>
        <end position="10"/>
    </location>
</feature>
<evidence type="ECO:0000313" key="3">
    <source>
        <dbReference type="Proteomes" id="UP000299102"/>
    </source>
</evidence>
<dbReference type="Proteomes" id="UP000299102">
    <property type="component" value="Unassembled WGS sequence"/>
</dbReference>
<evidence type="ECO:0000313" key="2">
    <source>
        <dbReference type="EMBL" id="GBP32495.1"/>
    </source>
</evidence>
<organism evidence="2 3">
    <name type="scientific">Eumeta variegata</name>
    <name type="common">Bagworm moth</name>
    <name type="synonym">Eumeta japonica</name>
    <dbReference type="NCBI Taxonomy" id="151549"/>
    <lineage>
        <taxon>Eukaryota</taxon>
        <taxon>Metazoa</taxon>
        <taxon>Ecdysozoa</taxon>
        <taxon>Arthropoda</taxon>
        <taxon>Hexapoda</taxon>
        <taxon>Insecta</taxon>
        <taxon>Pterygota</taxon>
        <taxon>Neoptera</taxon>
        <taxon>Endopterygota</taxon>
        <taxon>Lepidoptera</taxon>
        <taxon>Glossata</taxon>
        <taxon>Ditrysia</taxon>
        <taxon>Tineoidea</taxon>
        <taxon>Psychidae</taxon>
        <taxon>Oiketicinae</taxon>
        <taxon>Eumeta</taxon>
    </lineage>
</organism>